<evidence type="ECO:0000256" key="2">
    <source>
        <dbReference type="SAM" id="Phobius"/>
    </source>
</evidence>
<evidence type="ECO:0000256" key="1">
    <source>
        <dbReference type="SAM" id="MobiDB-lite"/>
    </source>
</evidence>
<proteinExistence type="predicted"/>
<evidence type="ECO:0000313" key="3">
    <source>
        <dbReference type="EMBL" id="CAE0665125.1"/>
    </source>
</evidence>
<reference evidence="3" key="1">
    <citation type="submission" date="2021-01" db="EMBL/GenBank/DDBJ databases">
        <authorList>
            <person name="Corre E."/>
            <person name="Pelletier E."/>
            <person name="Niang G."/>
            <person name="Scheremetjew M."/>
            <person name="Finn R."/>
            <person name="Kale V."/>
            <person name="Holt S."/>
            <person name="Cochrane G."/>
            <person name="Meng A."/>
            <person name="Brown T."/>
            <person name="Cohen L."/>
        </authorList>
    </citation>
    <scope>NUCLEOTIDE SEQUENCE</scope>
    <source>
        <strain evidence="3">CCCM811</strain>
    </source>
</reference>
<protein>
    <submittedName>
        <fullName evidence="3">Uncharacterized protein</fullName>
    </submittedName>
</protein>
<dbReference type="EMBL" id="HBIV01023284">
    <property type="protein sequence ID" value="CAE0665125.1"/>
    <property type="molecule type" value="Transcribed_RNA"/>
</dbReference>
<keyword evidence="2" id="KW-0472">Membrane</keyword>
<feature type="region of interest" description="Disordered" evidence="1">
    <location>
        <begin position="66"/>
        <end position="99"/>
    </location>
</feature>
<dbReference type="EMBL" id="HBIV01023288">
    <property type="protein sequence ID" value="CAE0665128.1"/>
    <property type="molecule type" value="Transcribed_RNA"/>
</dbReference>
<keyword evidence="2" id="KW-1133">Transmembrane helix</keyword>
<organism evidence="3">
    <name type="scientific">Lotharella globosa</name>
    <dbReference type="NCBI Taxonomy" id="91324"/>
    <lineage>
        <taxon>Eukaryota</taxon>
        <taxon>Sar</taxon>
        <taxon>Rhizaria</taxon>
        <taxon>Cercozoa</taxon>
        <taxon>Chlorarachniophyceae</taxon>
        <taxon>Lotharella</taxon>
    </lineage>
</organism>
<sequence length="99" mass="10685">MSNGAIAGAVIGSVAGALLIAFGIFMCYLKRTAIVEWLLWKLGNFRFNSLQEARYDVDIGDDSVYAPNPAAKGEESKGEKDRELGGEAMPDAMPLPDDF</sequence>
<accession>A0A6V3N625</accession>
<gene>
    <name evidence="3" type="ORF">LGLO00237_LOCUS16730</name>
    <name evidence="4" type="ORF">LGLO00237_LOCUS16733</name>
</gene>
<name>A0A6V3N625_9EUKA</name>
<feature type="compositionally biased region" description="Basic and acidic residues" evidence="1">
    <location>
        <begin position="72"/>
        <end position="85"/>
    </location>
</feature>
<feature type="transmembrane region" description="Helical" evidence="2">
    <location>
        <begin position="6"/>
        <end position="29"/>
    </location>
</feature>
<evidence type="ECO:0000313" key="4">
    <source>
        <dbReference type="EMBL" id="CAE0665128.1"/>
    </source>
</evidence>
<keyword evidence="2" id="KW-0812">Transmembrane</keyword>
<dbReference type="AlphaFoldDB" id="A0A6V3N625"/>